<reference evidence="1 2" key="1">
    <citation type="submission" date="2009-01" db="EMBL/GenBank/DDBJ databases">
        <authorList>
            <person name="Fulton L."/>
            <person name="Clifton S."/>
            <person name="Chinwalla A.T."/>
            <person name="Mitreva M."/>
            <person name="Sodergren E."/>
            <person name="Weinstock G."/>
            <person name="Clifton S."/>
            <person name="Dooling D.J."/>
            <person name="Fulton B."/>
            <person name="Minx P."/>
            <person name="Pepin K.H."/>
            <person name="Johnson M."/>
            <person name="Bhonagiri V."/>
            <person name="Nash W.E."/>
            <person name="Mardis E.R."/>
            <person name="Wilson R.K."/>
        </authorList>
    </citation>
    <scope>NUCLEOTIDE SEQUENCE [LARGE SCALE GENOMIC DNA]</scope>
    <source>
        <strain evidence="1 2">ATCC 23834</strain>
    </source>
</reference>
<protein>
    <submittedName>
        <fullName evidence="1">Uncharacterized protein</fullName>
    </submittedName>
</protein>
<dbReference type="EMBL" id="ACEA01000018">
    <property type="protein sequence ID" value="EEG24144.1"/>
    <property type="molecule type" value="Genomic_DNA"/>
</dbReference>
<dbReference type="Proteomes" id="UP000005837">
    <property type="component" value="Unassembled WGS sequence"/>
</dbReference>
<organism evidence="1 2">
    <name type="scientific">Eikenella corrodens ATCC 23834</name>
    <dbReference type="NCBI Taxonomy" id="546274"/>
    <lineage>
        <taxon>Bacteria</taxon>
        <taxon>Pseudomonadati</taxon>
        <taxon>Pseudomonadota</taxon>
        <taxon>Betaproteobacteria</taxon>
        <taxon>Neisseriales</taxon>
        <taxon>Neisseriaceae</taxon>
        <taxon>Eikenella</taxon>
    </lineage>
</organism>
<evidence type="ECO:0000313" key="2">
    <source>
        <dbReference type="Proteomes" id="UP000005837"/>
    </source>
</evidence>
<accession>C0DUX3</accession>
<evidence type="ECO:0000313" key="1">
    <source>
        <dbReference type="EMBL" id="EEG24144.1"/>
    </source>
</evidence>
<sequence length="187" mass="18499">MMLDAQEHFAAGTQGGGNHEVEGTADRAFGGIFHWGDGIIGLAGFHQAEAFVDGGAGLGAGGVAEVLHGGLLGEGGFGTEVGDGERAFYGEAFAHDFAEQAGDGFVWQEAGGGLVQALNALQHLGFALGAINDAGAFELADGAGVGGALVEQMEDFGIDGVDGLTVGGEGLVGHGAVFVQDGDGLIV</sequence>
<dbReference type="HOGENOM" id="CLU_1445562_0_0_4"/>
<proteinExistence type="predicted"/>
<dbReference type="AlphaFoldDB" id="C0DUX3"/>
<gene>
    <name evidence="1" type="ORF">EIKCOROL_01162</name>
</gene>
<comment type="caution">
    <text evidence="1">The sequence shown here is derived from an EMBL/GenBank/DDBJ whole genome shotgun (WGS) entry which is preliminary data.</text>
</comment>
<name>C0DUX3_EIKCO</name>